<dbReference type="AlphaFoldDB" id="A0A7J6BCB3"/>
<protein>
    <submittedName>
        <fullName evidence="1">Uncharacterized protein</fullName>
    </submittedName>
</protein>
<evidence type="ECO:0000313" key="2">
    <source>
        <dbReference type="Proteomes" id="UP000593565"/>
    </source>
</evidence>
<dbReference type="EMBL" id="JAAGNN010000002">
    <property type="protein sequence ID" value="KAF4092127.1"/>
    <property type="molecule type" value="Genomic_DNA"/>
</dbReference>
<name>A0A7J6BCB3_AMEME</name>
<comment type="caution">
    <text evidence="1">The sequence shown here is derived from an EMBL/GenBank/DDBJ whole genome shotgun (WGS) entry which is preliminary data.</text>
</comment>
<keyword evidence="2" id="KW-1185">Reference proteome</keyword>
<proteinExistence type="predicted"/>
<sequence>MADAVQDVAPPPHASHQEVWALFESIWNNVCHVSSAVFSALNFSPGSAGSVEPRSTPPPQDALSCLHRLNTALEQLLESFQRSLPWNHTSLPRTCLSACLTRSTG</sequence>
<organism evidence="1 2">
    <name type="scientific">Ameiurus melas</name>
    <name type="common">Black bullhead</name>
    <name type="synonym">Silurus melas</name>
    <dbReference type="NCBI Taxonomy" id="219545"/>
    <lineage>
        <taxon>Eukaryota</taxon>
        <taxon>Metazoa</taxon>
        <taxon>Chordata</taxon>
        <taxon>Craniata</taxon>
        <taxon>Vertebrata</taxon>
        <taxon>Euteleostomi</taxon>
        <taxon>Actinopterygii</taxon>
        <taxon>Neopterygii</taxon>
        <taxon>Teleostei</taxon>
        <taxon>Ostariophysi</taxon>
        <taxon>Siluriformes</taxon>
        <taxon>Ictaluridae</taxon>
        <taxon>Ameiurus</taxon>
    </lineage>
</organism>
<dbReference type="Proteomes" id="UP000593565">
    <property type="component" value="Unassembled WGS sequence"/>
</dbReference>
<evidence type="ECO:0000313" key="1">
    <source>
        <dbReference type="EMBL" id="KAF4092127.1"/>
    </source>
</evidence>
<reference evidence="1 2" key="1">
    <citation type="submission" date="2020-02" db="EMBL/GenBank/DDBJ databases">
        <title>A chromosome-scale genome assembly of the black bullhead catfish (Ameiurus melas).</title>
        <authorList>
            <person name="Wen M."/>
            <person name="Zham M."/>
            <person name="Cabau C."/>
            <person name="Klopp C."/>
            <person name="Donnadieu C."/>
            <person name="Roques C."/>
            <person name="Bouchez O."/>
            <person name="Lampietro C."/>
            <person name="Jouanno E."/>
            <person name="Herpin A."/>
            <person name="Louis A."/>
            <person name="Berthelot C."/>
            <person name="Parey E."/>
            <person name="Roest-Crollius H."/>
            <person name="Braasch I."/>
            <person name="Postlethwait J."/>
            <person name="Robinson-Rechavi M."/>
            <person name="Echchiki A."/>
            <person name="Begum T."/>
            <person name="Montfort J."/>
            <person name="Schartl M."/>
            <person name="Bobe J."/>
            <person name="Guiguen Y."/>
        </authorList>
    </citation>
    <scope>NUCLEOTIDE SEQUENCE [LARGE SCALE GENOMIC DNA]</scope>
    <source>
        <strain evidence="1">M_S1</strain>
        <tissue evidence="1">Blood</tissue>
    </source>
</reference>
<gene>
    <name evidence="1" type="ORF">AMELA_G00017370</name>
</gene>
<accession>A0A7J6BCB3</accession>